<dbReference type="Proteomes" id="UP001497516">
    <property type="component" value="Chromosome 1"/>
</dbReference>
<feature type="region of interest" description="Disordered" evidence="1">
    <location>
        <begin position="1"/>
        <end position="92"/>
    </location>
</feature>
<feature type="compositionally biased region" description="Basic and acidic residues" evidence="1">
    <location>
        <begin position="215"/>
        <end position="227"/>
    </location>
</feature>
<accession>A0AAV2CIP4</accession>
<proteinExistence type="predicted"/>
<organism evidence="2 3">
    <name type="scientific">Linum trigynum</name>
    <dbReference type="NCBI Taxonomy" id="586398"/>
    <lineage>
        <taxon>Eukaryota</taxon>
        <taxon>Viridiplantae</taxon>
        <taxon>Streptophyta</taxon>
        <taxon>Embryophyta</taxon>
        <taxon>Tracheophyta</taxon>
        <taxon>Spermatophyta</taxon>
        <taxon>Magnoliopsida</taxon>
        <taxon>eudicotyledons</taxon>
        <taxon>Gunneridae</taxon>
        <taxon>Pentapetalae</taxon>
        <taxon>rosids</taxon>
        <taxon>fabids</taxon>
        <taxon>Malpighiales</taxon>
        <taxon>Linaceae</taxon>
        <taxon>Linum</taxon>
    </lineage>
</organism>
<reference evidence="2 3" key="1">
    <citation type="submission" date="2024-04" db="EMBL/GenBank/DDBJ databases">
        <authorList>
            <person name="Fracassetti M."/>
        </authorList>
    </citation>
    <scope>NUCLEOTIDE SEQUENCE [LARGE SCALE GENOMIC DNA]</scope>
</reference>
<protein>
    <submittedName>
        <fullName evidence="2">Uncharacterized protein</fullName>
    </submittedName>
</protein>
<dbReference type="AlphaFoldDB" id="A0AAV2CIP4"/>
<keyword evidence="3" id="KW-1185">Reference proteome</keyword>
<dbReference type="InterPro" id="IPR040305">
    <property type="entry name" value="At1g75730-like"/>
</dbReference>
<evidence type="ECO:0000313" key="2">
    <source>
        <dbReference type="EMBL" id="CAL1355610.1"/>
    </source>
</evidence>
<feature type="region of interest" description="Disordered" evidence="1">
    <location>
        <begin position="119"/>
        <end position="173"/>
    </location>
</feature>
<evidence type="ECO:0000313" key="3">
    <source>
        <dbReference type="Proteomes" id="UP001497516"/>
    </source>
</evidence>
<sequence>MKIKRGASRFARQMKPQQSASGGDSVAPEKSKKGRIRRLSAVNRASSSSFEDSPPSSLIMGKRNNNGDVCDRDEQQQQLPSSSSSPVSGNYVHSKRFKIPRKLLDGCNGVVHATVPRKLRSAMKKRSRESMSPPLPGSQKLNLGTAGVEEARRSNGFKRSRLGLEKQQTGPITKDEEEVAEALYALAGIFPDNTLTGNEAKLENNPPDENAAALKDGREVPGSSIKEDSNSILSLRGKIQEETADISSWKIPRVQEPPEIYNGRTLAEKIVNLVGQVNMDTHSLVDKLEKEKKLVCNLTNALVPLEPVLDKEKKKVPTKPEHWLLGRMTEVSMELTTARGLQLDKQLPVNEPNKNGLALWPGLSSAASSGASSSQNPSLQCSPAKLPAWLDAAVSTSRLAASPSKVSDRRPWRRSMSHVCISHLIQTLQTSESKDKHPPARVESTETLKPGLSMTLNDFHDIRKGFTEVAATSTNESAREGIVLHQRRMGYSQSQPTLLPLGTYSSQKQQSFNFMSFLQANTSFNGATAHQTPLHPTTTYLGRPLYAPPNLTTQQLLQHHQQQQQAQVQQSLLVAAAQYRAARASPGAAPTMTHLSTWQNRKQDTAPPAGAAMAMPAYVRAIIAPQDHQLHARARRQGDAFSSGYEQGVGRGGFRANGAAAAAATATATALPLQLLCDERL</sequence>
<gene>
    <name evidence="2" type="ORF">LTRI10_LOCUS3363</name>
</gene>
<dbReference type="EMBL" id="OZ034813">
    <property type="protein sequence ID" value="CAL1355610.1"/>
    <property type="molecule type" value="Genomic_DNA"/>
</dbReference>
<feature type="region of interest" description="Disordered" evidence="1">
    <location>
        <begin position="202"/>
        <end position="227"/>
    </location>
</feature>
<name>A0AAV2CIP4_9ROSI</name>
<feature type="compositionally biased region" description="Low complexity" evidence="1">
    <location>
        <begin position="46"/>
        <end position="57"/>
    </location>
</feature>
<dbReference type="PANTHER" id="PTHR34792">
    <property type="entry name" value="OS02G0121500 PROTEIN"/>
    <property type="match status" value="1"/>
</dbReference>
<evidence type="ECO:0000256" key="1">
    <source>
        <dbReference type="SAM" id="MobiDB-lite"/>
    </source>
</evidence>
<feature type="compositionally biased region" description="Low complexity" evidence="1">
    <location>
        <begin position="76"/>
        <end position="88"/>
    </location>
</feature>
<dbReference type="PANTHER" id="PTHR34792:SF1">
    <property type="entry name" value="OS02G0121500 PROTEIN"/>
    <property type="match status" value="1"/>
</dbReference>